<dbReference type="EMBL" id="JAEPRC010000804">
    <property type="protein sequence ID" value="KAG2191623.1"/>
    <property type="molecule type" value="Genomic_DNA"/>
</dbReference>
<keyword evidence="4" id="KW-1185">Reference proteome</keyword>
<proteinExistence type="predicted"/>
<feature type="region of interest" description="Disordered" evidence="1">
    <location>
        <begin position="1"/>
        <end position="70"/>
    </location>
</feature>
<name>A0A8H7QHA6_9FUNG</name>
<feature type="transmembrane region" description="Helical" evidence="2">
    <location>
        <begin position="93"/>
        <end position="113"/>
    </location>
</feature>
<dbReference type="AlphaFoldDB" id="A0A8H7QHA6"/>
<feature type="compositionally biased region" description="Pro residues" evidence="1">
    <location>
        <begin position="52"/>
        <end position="65"/>
    </location>
</feature>
<gene>
    <name evidence="3" type="ORF">INT46_011346</name>
</gene>
<protein>
    <submittedName>
        <fullName evidence="3">Uncharacterized protein</fullName>
    </submittedName>
</protein>
<feature type="compositionally biased region" description="Polar residues" evidence="1">
    <location>
        <begin position="1"/>
        <end position="26"/>
    </location>
</feature>
<accession>A0A8H7QHA6</accession>
<dbReference type="Proteomes" id="UP000650833">
    <property type="component" value="Unassembled WGS sequence"/>
</dbReference>
<keyword evidence="2" id="KW-0472">Membrane</keyword>
<evidence type="ECO:0000256" key="1">
    <source>
        <dbReference type="SAM" id="MobiDB-lite"/>
    </source>
</evidence>
<keyword evidence="2" id="KW-1133">Transmembrane helix</keyword>
<organism evidence="3 4">
    <name type="scientific">Mucor plumbeus</name>
    <dbReference type="NCBI Taxonomy" id="97098"/>
    <lineage>
        <taxon>Eukaryota</taxon>
        <taxon>Fungi</taxon>
        <taxon>Fungi incertae sedis</taxon>
        <taxon>Mucoromycota</taxon>
        <taxon>Mucoromycotina</taxon>
        <taxon>Mucoromycetes</taxon>
        <taxon>Mucorales</taxon>
        <taxon>Mucorineae</taxon>
        <taxon>Mucoraceae</taxon>
        <taxon>Mucor</taxon>
    </lineage>
</organism>
<reference evidence="3" key="1">
    <citation type="submission" date="2020-12" db="EMBL/GenBank/DDBJ databases">
        <title>Metabolic potential, ecology and presence of endohyphal bacteria is reflected in genomic diversity of Mucoromycotina.</title>
        <authorList>
            <person name="Muszewska A."/>
            <person name="Okrasinska A."/>
            <person name="Steczkiewicz K."/>
            <person name="Drgas O."/>
            <person name="Orlowska M."/>
            <person name="Perlinska-Lenart U."/>
            <person name="Aleksandrzak-Piekarczyk T."/>
            <person name="Szatraj K."/>
            <person name="Zielenkiewicz U."/>
            <person name="Pilsyk S."/>
            <person name="Malc E."/>
            <person name="Mieczkowski P."/>
            <person name="Kruszewska J.S."/>
            <person name="Biernat P."/>
            <person name="Pawlowska J."/>
        </authorList>
    </citation>
    <scope>NUCLEOTIDE SEQUENCE</scope>
    <source>
        <strain evidence="3">CBS 226.32</strain>
    </source>
</reference>
<sequence>MNSTEQQQHQGVPANVSATNCNNTNEPYPPPPPPAYHEALDNNNLPIQTYYQPPPAPISYPPPPLEQELPARNPVTQFYSPTDNRKLALKRRVSSCLCCIVIIVIVVGLAAGLTQSTNYDNRYCECHTDSDCAGLYGPGVYCYNSCNCVGT</sequence>
<evidence type="ECO:0000256" key="2">
    <source>
        <dbReference type="SAM" id="Phobius"/>
    </source>
</evidence>
<comment type="caution">
    <text evidence="3">The sequence shown here is derived from an EMBL/GenBank/DDBJ whole genome shotgun (WGS) entry which is preliminary data.</text>
</comment>
<evidence type="ECO:0000313" key="4">
    <source>
        <dbReference type="Proteomes" id="UP000650833"/>
    </source>
</evidence>
<keyword evidence="2" id="KW-0812">Transmembrane</keyword>
<evidence type="ECO:0000313" key="3">
    <source>
        <dbReference type="EMBL" id="KAG2191623.1"/>
    </source>
</evidence>
<dbReference type="OrthoDB" id="2286253at2759"/>